<sequence>MDPTAVSPPARLSSPEPWATPSLALNAVPQLDRSVSTESSRSSVSGRSVSSRVSESGIPRRRGYMRPEGTQFSDSAKNRESVMNLGTIAHLQYYFARTGLLDTATGRVAKGRRPGSRTPSGNERPLSEGDLSTMLSLASPTGTIDHMGESFVESPLDDMASMSWEDNEPMMLPPTVSTYKNNPVYVPPPPDMTVLRRELRESLAEAAKHLKEIEKGFPTAPQSDDNTDGKRRSADAAGWYQIQGLNLLDVTTLAIRAAKNYYTAHEAPQRLYAIKPERQIRKELYQVLEVLKRLAIRNFANGVQLYEVSQIRQWIVDISQLLDTEEELEIVEHEERESWTWREGDWTGRERERELLFLRSFDSSTDVLPEWTEASDTNIPTPFLSALQNGLRLVHLHNTLVRKSRRQFEEIKQFHTDTAKPYRCADNLRYWVKAAELRWDIKLDVDVMGIVHGTDAVAWQKFDAAVLTWCQGVRAEITAEWAKEKQKQKKRTPTLHLRTPTLQDSSDPGFEIVDASVAA</sequence>
<dbReference type="EMBL" id="ML977497">
    <property type="protein sequence ID" value="KAF2134365.1"/>
    <property type="molecule type" value="Genomic_DNA"/>
</dbReference>
<dbReference type="OrthoDB" id="2534759at2759"/>
<dbReference type="GeneID" id="54407496"/>
<feature type="region of interest" description="Disordered" evidence="1">
    <location>
        <begin position="1"/>
        <end position="77"/>
    </location>
</feature>
<dbReference type="AlphaFoldDB" id="A0A6A6ATT1"/>
<evidence type="ECO:0000313" key="2">
    <source>
        <dbReference type="EMBL" id="KAF2134365.1"/>
    </source>
</evidence>
<organism evidence="2 3">
    <name type="scientific">Dothidotthia symphoricarpi CBS 119687</name>
    <dbReference type="NCBI Taxonomy" id="1392245"/>
    <lineage>
        <taxon>Eukaryota</taxon>
        <taxon>Fungi</taxon>
        <taxon>Dikarya</taxon>
        <taxon>Ascomycota</taxon>
        <taxon>Pezizomycotina</taxon>
        <taxon>Dothideomycetes</taxon>
        <taxon>Pleosporomycetidae</taxon>
        <taxon>Pleosporales</taxon>
        <taxon>Dothidotthiaceae</taxon>
        <taxon>Dothidotthia</taxon>
    </lineage>
</organism>
<evidence type="ECO:0000256" key="1">
    <source>
        <dbReference type="SAM" id="MobiDB-lite"/>
    </source>
</evidence>
<accession>A0A6A6ATT1</accession>
<evidence type="ECO:0000313" key="3">
    <source>
        <dbReference type="Proteomes" id="UP000799771"/>
    </source>
</evidence>
<reference evidence="2" key="1">
    <citation type="journal article" date="2020" name="Stud. Mycol.">
        <title>101 Dothideomycetes genomes: a test case for predicting lifestyles and emergence of pathogens.</title>
        <authorList>
            <person name="Haridas S."/>
            <person name="Albert R."/>
            <person name="Binder M."/>
            <person name="Bloem J."/>
            <person name="Labutti K."/>
            <person name="Salamov A."/>
            <person name="Andreopoulos B."/>
            <person name="Baker S."/>
            <person name="Barry K."/>
            <person name="Bills G."/>
            <person name="Bluhm B."/>
            <person name="Cannon C."/>
            <person name="Castanera R."/>
            <person name="Culley D."/>
            <person name="Daum C."/>
            <person name="Ezra D."/>
            <person name="Gonzalez J."/>
            <person name="Henrissat B."/>
            <person name="Kuo A."/>
            <person name="Liang C."/>
            <person name="Lipzen A."/>
            <person name="Lutzoni F."/>
            <person name="Magnuson J."/>
            <person name="Mondo S."/>
            <person name="Nolan M."/>
            <person name="Ohm R."/>
            <person name="Pangilinan J."/>
            <person name="Park H.-J."/>
            <person name="Ramirez L."/>
            <person name="Alfaro M."/>
            <person name="Sun H."/>
            <person name="Tritt A."/>
            <person name="Yoshinaga Y."/>
            <person name="Zwiers L.-H."/>
            <person name="Turgeon B."/>
            <person name="Goodwin S."/>
            <person name="Spatafora J."/>
            <person name="Crous P."/>
            <person name="Grigoriev I."/>
        </authorList>
    </citation>
    <scope>NUCLEOTIDE SEQUENCE</scope>
    <source>
        <strain evidence="2">CBS 119687</strain>
    </source>
</reference>
<gene>
    <name evidence="2" type="ORF">P153DRAFT_362134</name>
</gene>
<evidence type="ECO:0008006" key="4">
    <source>
        <dbReference type="Google" id="ProtNLM"/>
    </source>
</evidence>
<protein>
    <recommendedName>
        <fullName evidence="4">Calponin-homology (CH) domain-containing protein</fullName>
    </recommendedName>
</protein>
<keyword evidence="3" id="KW-1185">Reference proteome</keyword>
<feature type="region of interest" description="Disordered" evidence="1">
    <location>
        <begin position="212"/>
        <end position="232"/>
    </location>
</feature>
<dbReference type="PANTHER" id="PTHR38702">
    <property type="entry name" value="CALPONIN-HOMOLOGY (CH) DOMAIN-CONTAINING PROTEIN"/>
    <property type="match status" value="1"/>
</dbReference>
<dbReference type="PANTHER" id="PTHR38702:SF1">
    <property type="entry name" value="CALPONIN-HOMOLOGY (CH) DOMAIN-CONTAINING PROTEIN"/>
    <property type="match status" value="1"/>
</dbReference>
<feature type="region of interest" description="Disordered" evidence="1">
    <location>
        <begin position="484"/>
        <end position="508"/>
    </location>
</feature>
<dbReference type="RefSeq" id="XP_033528752.1">
    <property type="nucleotide sequence ID" value="XM_033667064.1"/>
</dbReference>
<feature type="compositionally biased region" description="Low complexity" evidence="1">
    <location>
        <begin position="33"/>
        <end position="57"/>
    </location>
</feature>
<proteinExistence type="predicted"/>
<dbReference type="Proteomes" id="UP000799771">
    <property type="component" value="Unassembled WGS sequence"/>
</dbReference>
<name>A0A6A6ATT1_9PLEO</name>
<feature type="region of interest" description="Disordered" evidence="1">
    <location>
        <begin position="106"/>
        <end position="129"/>
    </location>
</feature>